<keyword evidence="2" id="KW-0347">Helicase</keyword>
<dbReference type="GO" id="GO:0004386">
    <property type="term" value="F:helicase activity"/>
    <property type="evidence" value="ECO:0007669"/>
    <property type="project" value="UniProtKB-KW"/>
</dbReference>
<dbReference type="RefSeq" id="WP_007192045.1">
    <property type="nucleotide sequence ID" value="NZ_AFWV01000003.1"/>
</dbReference>
<keyword evidence="2" id="KW-0378">Hydrolase</keyword>
<keyword evidence="2" id="KW-0547">Nucleotide-binding</keyword>
<proteinExistence type="predicted"/>
<protein>
    <submittedName>
        <fullName evidence="2">Helicase, SNF2 family, putative</fullName>
    </submittedName>
</protein>
<accession>F9U7U2</accession>
<name>F9U7U2_9GAMM</name>
<gene>
    <name evidence="2" type="ORF">ThimaDRAFT_1168</name>
</gene>
<keyword evidence="2" id="KW-0067">ATP-binding</keyword>
<dbReference type="OrthoDB" id="9814088at2"/>
<organism evidence="2 3">
    <name type="scientific">Thiocapsa marina 5811</name>
    <dbReference type="NCBI Taxonomy" id="768671"/>
    <lineage>
        <taxon>Bacteria</taxon>
        <taxon>Pseudomonadati</taxon>
        <taxon>Pseudomonadota</taxon>
        <taxon>Gammaproteobacteria</taxon>
        <taxon>Chromatiales</taxon>
        <taxon>Chromatiaceae</taxon>
        <taxon>Thiocapsa</taxon>
    </lineage>
</organism>
<evidence type="ECO:0000313" key="2">
    <source>
        <dbReference type="EMBL" id="EGV19722.1"/>
    </source>
</evidence>
<evidence type="ECO:0000313" key="3">
    <source>
        <dbReference type="Proteomes" id="UP000005459"/>
    </source>
</evidence>
<feature type="region of interest" description="Disordered" evidence="1">
    <location>
        <begin position="109"/>
        <end position="151"/>
    </location>
</feature>
<dbReference type="Proteomes" id="UP000005459">
    <property type="component" value="Unassembled WGS sequence"/>
</dbReference>
<dbReference type="STRING" id="768671.ThimaDRAFT_1168"/>
<reference evidence="2 3" key="1">
    <citation type="submission" date="2011-06" db="EMBL/GenBank/DDBJ databases">
        <title>The draft genome of Thiocapsa marina 5811.</title>
        <authorList>
            <consortium name="US DOE Joint Genome Institute (JGI-PGF)"/>
            <person name="Lucas S."/>
            <person name="Han J."/>
            <person name="Cheng J.-F."/>
            <person name="Goodwin L."/>
            <person name="Pitluck S."/>
            <person name="Peters L."/>
            <person name="Land M.L."/>
            <person name="Hauser L."/>
            <person name="Vogl K."/>
            <person name="Liu Z."/>
            <person name="Imhoff J."/>
            <person name="Thiel V."/>
            <person name="Frigaard N.-U."/>
            <person name="Bryant D."/>
            <person name="Woyke T.J."/>
        </authorList>
    </citation>
    <scope>NUCLEOTIDE SEQUENCE [LARGE SCALE GENOMIC DNA]</scope>
    <source>
        <strain evidence="2 3">5811</strain>
    </source>
</reference>
<evidence type="ECO:0000256" key="1">
    <source>
        <dbReference type="SAM" id="MobiDB-lite"/>
    </source>
</evidence>
<dbReference type="eggNOG" id="COG0553">
    <property type="taxonomic scope" value="Bacteria"/>
</dbReference>
<feature type="compositionally biased region" description="Basic and acidic residues" evidence="1">
    <location>
        <begin position="130"/>
        <end position="151"/>
    </location>
</feature>
<dbReference type="AlphaFoldDB" id="F9U7U2"/>
<keyword evidence="3" id="KW-1185">Reference proteome</keyword>
<sequence length="151" mass="16632">MSRHELPRRTGEAHLYRLNHPLAEALGARAKGRDLPPAEIRFDYAKHPGKISRVEPLIGRSGGLTLCTFSVESLGQSEDHLIFAAATDEGEPLDPETAARLMTLPGEVSRLAPDDEPDARQGQLAVQISEQRDTIEHGISERNARIDGRHE</sequence>
<dbReference type="EMBL" id="AFWV01000003">
    <property type="protein sequence ID" value="EGV19722.1"/>
    <property type="molecule type" value="Genomic_DNA"/>
</dbReference>